<dbReference type="Gene3D" id="3.40.250.10">
    <property type="entry name" value="Rhodanese-like domain"/>
    <property type="match status" value="1"/>
</dbReference>
<dbReference type="SMART" id="SM00450">
    <property type="entry name" value="RHOD"/>
    <property type="match status" value="1"/>
</dbReference>
<sequence length="115" mass="12138">MVFGFGKGKKRMQHREISASELNAMVRAGEALVVDVRETDEFAAGHIPGAVNMPLSTFQPSKLPESEGKTLVLNCLGGKRSAMALDKCGIAQAAVDTHLAGGFGAWQSAGLPIER</sequence>
<dbReference type="Proteomes" id="UP001595604">
    <property type="component" value="Unassembled WGS sequence"/>
</dbReference>
<dbReference type="InterPro" id="IPR036873">
    <property type="entry name" value="Rhodanese-like_dom_sf"/>
</dbReference>
<comment type="caution">
    <text evidence="2">The sequence shown here is derived from an EMBL/GenBank/DDBJ whole genome shotgun (WGS) entry which is preliminary data.</text>
</comment>
<dbReference type="EMBL" id="JBHRTQ010000015">
    <property type="protein sequence ID" value="MFC3175491.1"/>
    <property type="molecule type" value="Genomic_DNA"/>
</dbReference>
<dbReference type="PROSITE" id="PS50206">
    <property type="entry name" value="RHODANESE_3"/>
    <property type="match status" value="1"/>
</dbReference>
<feature type="domain" description="Rhodanese" evidence="1">
    <location>
        <begin position="27"/>
        <end position="115"/>
    </location>
</feature>
<dbReference type="CDD" id="cd00158">
    <property type="entry name" value="RHOD"/>
    <property type="match status" value="1"/>
</dbReference>
<name>A0ABV7IXZ0_9SPHN</name>
<dbReference type="Pfam" id="PF00581">
    <property type="entry name" value="Rhodanese"/>
    <property type="match status" value="1"/>
</dbReference>
<evidence type="ECO:0000259" key="1">
    <source>
        <dbReference type="PROSITE" id="PS50206"/>
    </source>
</evidence>
<proteinExistence type="predicted"/>
<dbReference type="PANTHER" id="PTHR44086">
    <property type="entry name" value="THIOSULFATE SULFURTRANSFERASE RDL2, MITOCHONDRIAL-RELATED"/>
    <property type="match status" value="1"/>
</dbReference>
<evidence type="ECO:0000313" key="3">
    <source>
        <dbReference type="Proteomes" id="UP001595604"/>
    </source>
</evidence>
<keyword evidence="3" id="KW-1185">Reference proteome</keyword>
<accession>A0ABV7IXZ0</accession>
<dbReference type="SUPFAM" id="SSF52821">
    <property type="entry name" value="Rhodanese/Cell cycle control phosphatase"/>
    <property type="match status" value="1"/>
</dbReference>
<dbReference type="PANTHER" id="PTHR44086:SF10">
    <property type="entry name" value="THIOSULFATE SULFURTRANSFERASE_RHODANESE-LIKE DOMAIN-CONTAINING PROTEIN 3"/>
    <property type="match status" value="1"/>
</dbReference>
<evidence type="ECO:0000313" key="2">
    <source>
        <dbReference type="EMBL" id="MFC3175491.1"/>
    </source>
</evidence>
<dbReference type="InterPro" id="IPR001763">
    <property type="entry name" value="Rhodanese-like_dom"/>
</dbReference>
<reference evidence="3" key="1">
    <citation type="journal article" date="2019" name="Int. J. Syst. Evol. Microbiol.">
        <title>The Global Catalogue of Microorganisms (GCM) 10K type strain sequencing project: providing services to taxonomists for standard genome sequencing and annotation.</title>
        <authorList>
            <consortium name="The Broad Institute Genomics Platform"/>
            <consortium name="The Broad Institute Genome Sequencing Center for Infectious Disease"/>
            <person name="Wu L."/>
            <person name="Ma J."/>
        </authorList>
    </citation>
    <scope>NUCLEOTIDE SEQUENCE [LARGE SCALE GENOMIC DNA]</scope>
    <source>
        <strain evidence="3">KCTC 42984</strain>
    </source>
</reference>
<organism evidence="2 3">
    <name type="scientific">Novosphingobium bradum</name>
    <dbReference type="NCBI Taxonomy" id="1737444"/>
    <lineage>
        <taxon>Bacteria</taxon>
        <taxon>Pseudomonadati</taxon>
        <taxon>Pseudomonadota</taxon>
        <taxon>Alphaproteobacteria</taxon>
        <taxon>Sphingomonadales</taxon>
        <taxon>Sphingomonadaceae</taxon>
        <taxon>Novosphingobium</taxon>
    </lineage>
</organism>
<protein>
    <submittedName>
        <fullName evidence="2">Rhodanese-like domain-containing protein</fullName>
    </submittedName>
</protein>
<gene>
    <name evidence="2" type="ORF">ACFOD9_14625</name>
</gene>
<dbReference type="RefSeq" id="WP_379510867.1">
    <property type="nucleotide sequence ID" value="NZ_JBHRTQ010000015.1"/>
</dbReference>